<dbReference type="EMBL" id="KC139518">
    <property type="protein sequence ID" value="AGF88226.1"/>
    <property type="molecule type" value="Genomic_DNA"/>
</dbReference>
<evidence type="ECO:0000313" key="2">
    <source>
        <dbReference type="Proteomes" id="UP000014991"/>
    </source>
</evidence>
<protein>
    <submittedName>
        <fullName evidence="1">Uncharacterized protein</fullName>
    </submittedName>
</protein>
<evidence type="ECO:0000313" key="1">
    <source>
        <dbReference type="EMBL" id="AGF88226.1"/>
    </source>
</evidence>
<name>S4TNV5_9CAUD</name>
<reference evidence="1 2" key="1">
    <citation type="journal article" date="2013" name="BMC Genomics">
        <title>Genomic characterization provides new insight into Salmonella phage diversity.</title>
        <authorList>
            <person name="Moreno Switt A.I."/>
            <person name="Orsi R.H."/>
            <person name="den Bakker H.C."/>
            <person name="Vongkamjan K."/>
            <person name="Altier C."/>
            <person name="Wiedmann M."/>
        </authorList>
    </citation>
    <scope>NUCLEOTIDE SEQUENCE [LARGE SCALE GENOMIC DNA]</scope>
</reference>
<sequence length="62" mass="7260">MKITDKLAFEDAQIMARAAIEMTERWWKEAYWYGAMQALKAAYKGGGESDEKDTRRNFYLFG</sequence>
<dbReference type="KEGG" id="vg:16253910"/>
<keyword evidence="2" id="KW-1185">Reference proteome</keyword>
<accession>S4TNV5</accession>
<proteinExistence type="predicted"/>
<gene>
    <name evidence="1" type="ORF">SP031_00125</name>
</gene>
<dbReference type="Proteomes" id="UP000014991">
    <property type="component" value="Segment"/>
</dbReference>
<dbReference type="RefSeq" id="YP_008239622.1">
    <property type="nucleotide sequence ID" value="NC_021775.1"/>
</dbReference>
<dbReference type="GeneID" id="16253910"/>
<dbReference type="OrthoDB" id="23709at10239"/>
<organism evidence="1 2">
    <name type="scientific">Salmonella phage FSL SP-031</name>
    <dbReference type="NCBI Taxonomy" id="1173749"/>
    <lineage>
        <taxon>Viruses</taxon>
        <taxon>Duplodnaviria</taxon>
        <taxon>Heunggongvirae</taxon>
        <taxon>Uroviricota</taxon>
        <taxon>Caudoviricetes</taxon>
        <taxon>Sarkviridae</taxon>
        <taxon>Guernseyvirinae</taxon>
        <taxon>Cornellvirus</taxon>
        <taxon>Cornellvirus SP31</taxon>
    </lineage>
</organism>